<gene>
    <name evidence="1" type="ORF">LTR09_010275</name>
</gene>
<dbReference type="EMBL" id="JAWDJX010000049">
    <property type="protein sequence ID" value="KAK3048444.1"/>
    <property type="molecule type" value="Genomic_DNA"/>
</dbReference>
<dbReference type="InterPro" id="IPR036812">
    <property type="entry name" value="NAD(P)_OxRdtase_dom_sf"/>
</dbReference>
<evidence type="ECO:0000313" key="1">
    <source>
        <dbReference type="EMBL" id="KAK3048444.1"/>
    </source>
</evidence>
<dbReference type="SUPFAM" id="SSF51430">
    <property type="entry name" value="NAD(P)-linked oxidoreductase"/>
    <property type="match status" value="1"/>
</dbReference>
<proteinExistence type="predicted"/>
<accession>A0AAJ0G8L1</accession>
<evidence type="ECO:0000313" key="2">
    <source>
        <dbReference type="Proteomes" id="UP001271007"/>
    </source>
</evidence>
<keyword evidence="2" id="KW-1185">Reference proteome</keyword>
<dbReference type="AlphaFoldDB" id="A0AAJ0G8L1"/>
<sequence length="161" mass="17827">MESAVPSEVRTLGISNIDDRKALRDFYDSATIKPAIVQNRPSSTSAYDRELRSFCSDKGIVYQARNAISQKSPLMKSALVARLAERANVHHRVALYGLVIGLGNVSVLDATRSEGRMREDVEGTGWVRDWARTNAAEWKAIMEDFGALLRTEPPGTFDVEA</sequence>
<name>A0AAJ0G8L1_9PEZI</name>
<comment type="caution">
    <text evidence="1">The sequence shown here is derived from an EMBL/GenBank/DDBJ whole genome shotgun (WGS) entry which is preliminary data.</text>
</comment>
<dbReference type="Gene3D" id="3.20.20.100">
    <property type="entry name" value="NADP-dependent oxidoreductase domain"/>
    <property type="match status" value="1"/>
</dbReference>
<reference evidence="1" key="1">
    <citation type="submission" date="2023-04" db="EMBL/GenBank/DDBJ databases">
        <title>Black Yeasts Isolated from many extreme environments.</title>
        <authorList>
            <person name="Coleine C."/>
            <person name="Stajich J.E."/>
            <person name="Selbmann L."/>
        </authorList>
    </citation>
    <scope>NUCLEOTIDE SEQUENCE</scope>
    <source>
        <strain evidence="1">CCFEE 5312</strain>
    </source>
</reference>
<organism evidence="1 2">
    <name type="scientific">Extremus antarcticus</name>
    <dbReference type="NCBI Taxonomy" id="702011"/>
    <lineage>
        <taxon>Eukaryota</taxon>
        <taxon>Fungi</taxon>
        <taxon>Dikarya</taxon>
        <taxon>Ascomycota</taxon>
        <taxon>Pezizomycotina</taxon>
        <taxon>Dothideomycetes</taxon>
        <taxon>Dothideomycetidae</taxon>
        <taxon>Mycosphaerellales</taxon>
        <taxon>Extremaceae</taxon>
        <taxon>Extremus</taxon>
    </lineage>
</organism>
<dbReference type="Proteomes" id="UP001271007">
    <property type="component" value="Unassembled WGS sequence"/>
</dbReference>
<protein>
    <submittedName>
        <fullName evidence="1">Uncharacterized protein</fullName>
    </submittedName>
</protein>